<dbReference type="RefSeq" id="WP_310919682.1">
    <property type="nucleotide sequence ID" value="NZ_JAMQON010000003.1"/>
</dbReference>
<evidence type="ECO:0000313" key="2">
    <source>
        <dbReference type="EMBL" id="MDS0260016.1"/>
    </source>
</evidence>
<proteinExistence type="predicted"/>
<sequence>MSVRDIAVYDHLRSTDPDDDAVYRVVGTDTGTVTLLRVSDDDGRRAHTGEVVTRETLDSFEPAENPDGNRSVGTRLRSVADAAYWAFRTSGPLIIAGVLLAVVGTLGNVGLVALPPLAGNGLLFAGFGCIVLAIVLD</sequence>
<evidence type="ECO:0000313" key="3">
    <source>
        <dbReference type="Proteomes" id="UP001259659"/>
    </source>
</evidence>
<reference evidence="2 3" key="1">
    <citation type="submission" date="2022-06" db="EMBL/GenBank/DDBJ databases">
        <title>Haloarcula sp. a new haloarchaeum isolate from saline soil.</title>
        <authorList>
            <person name="Strakova D."/>
            <person name="Galisteo C."/>
            <person name="Sanchez-Porro C."/>
            <person name="Ventosa A."/>
        </authorList>
    </citation>
    <scope>NUCLEOTIDE SEQUENCE [LARGE SCALE GENOMIC DNA]</scope>
    <source>
        <strain evidence="2 3">S1CR25-12</strain>
    </source>
</reference>
<feature type="transmembrane region" description="Helical" evidence="1">
    <location>
        <begin position="93"/>
        <end position="111"/>
    </location>
</feature>
<keyword evidence="1" id="KW-0472">Membrane</keyword>
<name>A0ABU2FE77_9EURY</name>
<protein>
    <submittedName>
        <fullName evidence="2">Uncharacterized protein</fullName>
    </submittedName>
</protein>
<keyword evidence="1" id="KW-1133">Transmembrane helix</keyword>
<gene>
    <name evidence="2" type="ORF">NDI56_11485</name>
</gene>
<keyword evidence="3" id="KW-1185">Reference proteome</keyword>
<evidence type="ECO:0000256" key="1">
    <source>
        <dbReference type="SAM" id="Phobius"/>
    </source>
</evidence>
<dbReference type="Proteomes" id="UP001259659">
    <property type="component" value="Unassembled WGS sequence"/>
</dbReference>
<organism evidence="2 3">
    <name type="scientific">Haloarcula saliterrae</name>
    <dbReference type="NCBI Taxonomy" id="2950534"/>
    <lineage>
        <taxon>Archaea</taxon>
        <taxon>Methanobacteriati</taxon>
        <taxon>Methanobacteriota</taxon>
        <taxon>Stenosarchaea group</taxon>
        <taxon>Halobacteria</taxon>
        <taxon>Halobacteriales</taxon>
        <taxon>Haloarculaceae</taxon>
        <taxon>Haloarcula</taxon>
    </lineage>
</organism>
<accession>A0ABU2FE77</accession>
<keyword evidence="1" id="KW-0812">Transmembrane</keyword>
<feature type="transmembrane region" description="Helical" evidence="1">
    <location>
        <begin position="117"/>
        <end position="136"/>
    </location>
</feature>
<comment type="caution">
    <text evidence="2">The sequence shown here is derived from an EMBL/GenBank/DDBJ whole genome shotgun (WGS) entry which is preliminary data.</text>
</comment>
<dbReference type="EMBL" id="JAMQON010000003">
    <property type="protein sequence ID" value="MDS0260016.1"/>
    <property type="molecule type" value="Genomic_DNA"/>
</dbReference>